<dbReference type="CDD" id="cd00130">
    <property type="entry name" value="PAS"/>
    <property type="match status" value="2"/>
</dbReference>
<evidence type="ECO:0000256" key="9">
    <source>
        <dbReference type="ARBA" id="ARBA00023278"/>
    </source>
</evidence>
<keyword evidence="9" id="KW-0379">Hydroxylation</keyword>
<feature type="modified residue" description="4-hydroxyproline" evidence="10">
    <location>
        <position position="396"/>
    </location>
</feature>
<keyword evidence="5" id="KW-0238">DNA-binding</keyword>
<dbReference type="InterPro" id="IPR021537">
    <property type="entry name" value="HIF_alpha-like"/>
</dbReference>
<organism evidence="14 15">
    <name type="scientific">Electrophorus electricus</name>
    <name type="common">Electric eel</name>
    <name type="synonym">Gymnotus electricus</name>
    <dbReference type="NCBI Taxonomy" id="8005"/>
    <lineage>
        <taxon>Eukaryota</taxon>
        <taxon>Metazoa</taxon>
        <taxon>Chordata</taxon>
        <taxon>Craniata</taxon>
        <taxon>Vertebrata</taxon>
        <taxon>Euteleostomi</taxon>
        <taxon>Actinopterygii</taxon>
        <taxon>Neopterygii</taxon>
        <taxon>Teleostei</taxon>
        <taxon>Ostariophysi</taxon>
        <taxon>Gymnotiformes</taxon>
        <taxon>Gymnotoidei</taxon>
        <taxon>Gymnotidae</taxon>
        <taxon>Electrophorus</taxon>
    </lineage>
</organism>
<dbReference type="PANTHER" id="PTHR23043:SF8">
    <property type="entry name" value="ENDOTHELIAL PAS DOMAIN-CONTAINING PROTEIN 1"/>
    <property type="match status" value="1"/>
</dbReference>
<dbReference type="FunFam" id="3.30.450.20:FF:000005">
    <property type="entry name" value="Hypoxia-inducible factor 1 subunit alpha"/>
    <property type="match status" value="1"/>
</dbReference>
<dbReference type="GO" id="GO:0007219">
    <property type="term" value="P:Notch signaling pathway"/>
    <property type="evidence" value="ECO:0007669"/>
    <property type="project" value="Ensembl"/>
</dbReference>
<dbReference type="AlphaFoldDB" id="A0A4W4GHP5"/>
<dbReference type="InterPro" id="IPR001610">
    <property type="entry name" value="PAC"/>
</dbReference>
<dbReference type="InterPro" id="IPR013767">
    <property type="entry name" value="PAS_fold"/>
</dbReference>
<evidence type="ECO:0000256" key="4">
    <source>
        <dbReference type="ARBA" id="ARBA00023015"/>
    </source>
</evidence>
<dbReference type="Pfam" id="PF23171">
    <property type="entry name" value="bHLH_HIF1A"/>
    <property type="match status" value="1"/>
</dbReference>
<evidence type="ECO:0000256" key="7">
    <source>
        <dbReference type="ARBA" id="ARBA00023163"/>
    </source>
</evidence>
<dbReference type="GO" id="GO:0005634">
    <property type="term" value="C:nucleus"/>
    <property type="evidence" value="ECO:0007669"/>
    <property type="project" value="UniProtKB-SubCell"/>
</dbReference>
<dbReference type="Gene3D" id="3.30.450.20">
    <property type="entry name" value="PAS domain"/>
    <property type="match status" value="3"/>
</dbReference>
<evidence type="ECO:0000256" key="8">
    <source>
        <dbReference type="ARBA" id="ARBA00023242"/>
    </source>
</evidence>
<evidence type="ECO:0000256" key="11">
    <source>
        <dbReference type="SAM" id="MobiDB-lite"/>
    </source>
</evidence>
<feature type="region of interest" description="Disordered" evidence="11">
    <location>
        <begin position="719"/>
        <end position="738"/>
    </location>
</feature>
<keyword evidence="8" id="KW-0539">Nucleus</keyword>
<keyword evidence="7" id="KW-0804">Transcription</keyword>
<evidence type="ECO:0008006" key="16">
    <source>
        <dbReference type="Google" id="ProtNLM"/>
    </source>
</evidence>
<dbReference type="InterPro" id="IPR000014">
    <property type="entry name" value="PAS"/>
</dbReference>
<keyword evidence="6" id="KW-0010">Activator</keyword>
<feature type="compositionally biased region" description="Basic and acidic residues" evidence="11">
    <location>
        <begin position="14"/>
        <end position="23"/>
    </location>
</feature>
<feature type="domain" description="PAS" evidence="12">
    <location>
        <begin position="90"/>
        <end position="145"/>
    </location>
</feature>
<accession>A0A4W4GHP5</accession>
<evidence type="ECO:0000256" key="6">
    <source>
        <dbReference type="ARBA" id="ARBA00023159"/>
    </source>
</evidence>
<gene>
    <name evidence="14" type="primary">epas1a</name>
</gene>
<reference evidence="14" key="4">
    <citation type="submission" date="2025-08" db="UniProtKB">
        <authorList>
            <consortium name="Ensembl"/>
        </authorList>
    </citation>
    <scope>IDENTIFICATION</scope>
</reference>
<evidence type="ECO:0000313" key="15">
    <source>
        <dbReference type="Proteomes" id="UP000314983"/>
    </source>
</evidence>
<dbReference type="Pfam" id="PF08778">
    <property type="entry name" value="HIF-1a_CTAD"/>
    <property type="match status" value="1"/>
</dbReference>
<feature type="region of interest" description="Disordered" evidence="11">
    <location>
        <begin position="1"/>
        <end position="23"/>
    </location>
</feature>
<feature type="domain" description="PAS" evidence="12">
    <location>
        <begin position="255"/>
        <end position="297"/>
    </location>
</feature>
<reference evidence="15" key="1">
    <citation type="journal article" date="2014" name="Science">
        <title>Nonhuman genetics. Genomic basis for the convergent evolution of electric organs.</title>
        <authorList>
            <person name="Gallant J.R."/>
            <person name="Traeger L.L."/>
            <person name="Volkening J.D."/>
            <person name="Moffett H."/>
            <person name="Chen P.H."/>
            <person name="Novina C.D."/>
            <person name="Phillips G.N.Jr."/>
            <person name="Anand R."/>
            <person name="Wells G.B."/>
            <person name="Pinch M."/>
            <person name="Guth R."/>
            <person name="Unguez G.A."/>
            <person name="Albert J.S."/>
            <person name="Zakon H.H."/>
            <person name="Samanta M.P."/>
            <person name="Sussman M.R."/>
        </authorList>
    </citation>
    <scope>NUCLEOTIDE SEQUENCE [LARGE SCALE GENOMIC DNA]</scope>
</reference>
<dbReference type="InterPro" id="IPR035965">
    <property type="entry name" value="PAS-like_dom_sf"/>
</dbReference>
<evidence type="ECO:0000256" key="3">
    <source>
        <dbReference type="ARBA" id="ARBA00022843"/>
    </source>
</evidence>
<dbReference type="Proteomes" id="UP000314983">
    <property type="component" value="Chromosome 14"/>
</dbReference>
<dbReference type="NCBIfam" id="TIGR00229">
    <property type="entry name" value="sensory_box"/>
    <property type="match status" value="1"/>
</dbReference>
<reference evidence="14" key="5">
    <citation type="submission" date="2025-09" db="UniProtKB">
        <authorList>
            <consortium name="Ensembl"/>
        </authorList>
    </citation>
    <scope>IDENTIFICATION</scope>
</reference>
<comment type="subcellular location">
    <subcellularLocation>
        <location evidence="1">Nucleus</location>
    </subcellularLocation>
</comment>
<dbReference type="Pfam" id="PF14598">
    <property type="entry name" value="PAS_11"/>
    <property type="match status" value="1"/>
</dbReference>
<dbReference type="SMART" id="SM00086">
    <property type="entry name" value="PAC"/>
    <property type="match status" value="1"/>
</dbReference>
<dbReference type="InterPro" id="IPR036638">
    <property type="entry name" value="HLH_DNA-bd_sf"/>
</dbReference>
<dbReference type="PANTHER" id="PTHR23043">
    <property type="entry name" value="HYPOXIA-INDUCIBLE FACTOR 1 ALPHA"/>
    <property type="match status" value="1"/>
</dbReference>
<dbReference type="SUPFAM" id="SSF55785">
    <property type="entry name" value="PYP-like sensor domain (PAS domain)"/>
    <property type="match status" value="2"/>
</dbReference>
<dbReference type="GO" id="GO:0000977">
    <property type="term" value="F:RNA polymerase II transcription regulatory region sequence-specific DNA binding"/>
    <property type="evidence" value="ECO:0007669"/>
    <property type="project" value="TreeGrafter"/>
</dbReference>
<evidence type="ECO:0000256" key="2">
    <source>
        <dbReference type="ARBA" id="ARBA00022737"/>
    </source>
</evidence>
<dbReference type="Ensembl" id="ENSEEET00000036254.2">
    <property type="protein sequence ID" value="ENSEEEP00000035832.2"/>
    <property type="gene ID" value="ENSEEEG00000017053.2"/>
</dbReference>
<keyword evidence="3" id="KW-0832">Ubl conjugation</keyword>
<dbReference type="Pfam" id="PF11413">
    <property type="entry name" value="HIF-1"/>
    <property type="match status" value="1"/>
</dbReference>
<evidence type="ECO:0000313" key="14">
    <source>
        <dbReference type="Ensembl" id="ENSEEEP00000035832.2"/>
    </source>
</evidence>
<dbReference type="GO" id="GO:0000981">
    <property type="term" value="F:DNA-binding transcription factor activity, RNA polymerase II-specific"/>
    <property type="evidence" value="ECO:0007669"/>
    <property type="project" value="TreeGrafter"/>
</dbReference>
<reference evidence="15" key="2">
    <citation type="journal article" date="2017" name="Sci. Adv.">
        <title>A tail of two voltages: Proteomic comparison of the three electric organs of the electric eel.</title>
        <authorList>
            <person name="Traeger L.L."/>
            <person name="Sabat G."/>
            <person name="Barrett-Wilt G.A."/>
            <person name="Wells G.B."/>
            <person name="Sussman M.R."/>
        </authorList>
    </citation>
    <scope>NUCLEOTIDE SEQUENCE [LARGE SCALE GENOMIC DNA]</scope>
</reference>
<dbReference type="SUPFAM" id="SSF47459">
    <property type="entry name" value="HLH, helix-loop-helix DNA-binding domain"/>
    <property type="match status" value="1"/>
</dbReference>
<dbReference type="FunFam" id="3.30.450.20:FF:000015">
    <property type="entry name" value="Hypoxia-inducible factor 1-alpha isoform 1"/>
    <property type="match status" value="1"/>
</dbReference>
<dbReference type="InterPro" id="IPR014887">
    <property type="entry name" value="HIF-1_CTAD"/>
</dbReference>
<evidence type="ECO:0000256" key="1">
    <source>
        <dbReference type="ARBA" id="ARBA00004123"/>
    </source>
</evidence>
<sequence>MTTEKEKKRHPSERRKEKSRDAARCRRSKETEVFYELAHELPLPRTICTHLDKASIMRLTLSFLRTRKLLGSGCVKRQPKEDTQMDTLYLKSLQGFVLVVTSEGDMIFLSENVSKFIGLTQVELTGHSIFDFTHPCDHEEIRENLSVKTGAVYVRRCKELNMERDFFMRMKCTVTSRGRTVNLKSAGWKVLHCMGHLKVYTSCPPNILCSFTEPPVTCVVMLCEPIPHPSSMDMPLDSKTFMSRHSMDMKFTCCDDRVKVLVGYRPEDLVGRSAYDFYHALDSGNMTKSHQNLCAKGQVVSGHYRMLAKHGGYVWMETQATVIYNNRNSQPQGIVCINYVLSGIDEKSTIFSMDQTEELFKPHTVSEVFHQDASDTADMLFPKLKEEPEDLVQFAPTPGDTIIALDFASHQFEEPPIFYDSSSEATVSKLWKTDSPQPSSESSLAKVPSRPTPSKRQCLSQYSTAHTEVLPIWLSSKLKTIKGTLKSGHCAVSGSEQFDFSDLDLETLAPYIPMDGEDFQLNPIGQEEILAEPGQGLHTTPQYNFSNITNLFQPLDPFLSNGKDCSSSYPETALVPNYQTPASTPLPSSGGRPNLTWHTDPAIQYGRTEMNGKNGQNLACAQLQQRIYENFNQPCNEMNLGQIALGSSFKRKRQTQFSSSCSCLNIPLVNVTNPNVHESVDDVRKRMKAVATDNYSFSERKSSNHHRLEDTFSSGQGGVCSQFRHSQPPPDQHSSGELEQPFTEHFCSHQYQPYGILTCPKPTGMWVASRLLAASFDSRCLSELTQYDCDVNVPLQGALHLLHGSDLLKALDQAT</sequence>
<dbReference type="SMART" id="SM00091">
    <property type="entry name" value="PAS"/>
    <property type="match status" value="2"/>
</dbReference>
<dbReference type="FunFam" id="4.10.280.10:FF:000076">
    <property type="entry name" value="hypoxia-inducible factor 3-alpha isoform X1"/>
    <property type="match status" value="1"/>
</dbReference>
<dbReference type="GO" id="GO:0046983">
    <property type="term" value="F:protein dimerization activity"/>
    <property type="evidence" value="ECO:0007669"/>
    <property type="project" value="InterPro"/>
</dbReference>
<dbReference type="GO" id="GO:0060218">
    <property type="term" value="P:hematopoietic stem cell differentiation"/>
    <property type="evidence" value="ECO:0007669"/>
    <property type="project" value="Ensembl"/>
</dbReference>
<dbReference type="InterPro" id="IPR011598">
    <property type="entry name" value="bHLH_dom"/>
</dbReference>
<protein>
    <recommendedName>
        <fullName evidence="16">Endothelial PAS domain protein 1b</fullName>
    </recommendedName>
</protein>
<evidence type="ECO:0000256" key="5">
    <source>
        <dbReference type="ARBA" id="ARBA00023125"/>
    </source>
</evidence>
<name>A0A4W4GHP5_ELEEL</name>
<dbReference type="Pfam" id="PF00989">
    <property type="entry name" value="PAS"/>
    <property type="match status" value="1"/>
</dbReference>
<evidence type="ECO:0000256" key="10">
    <source>
        <dbReference type="PIRSR" id="PIRSR621537-50"/>
    </source>
</evidence>
<keyword evidence="4" id="KW-0805">Transcription regulation</keyword>
<evidence type="ECO:0000259" key="13">
    <source>
        <dbReference type="PROSITE" id="PS50888"/>
    </source>
</evidence>
<dbReference type="GO" id="GO:0048513">
    <property type="term" value="P:animal organ development"/>
    <property type="evidence" value="ECO:0007669"/>
    <property type="project" value="UniProtKB-ARBA"/>
</dbReference>
<dbReference type="GeneTree" id="ENSGT00940000155930"/>
<proteinExistence type="predicted"/>
<feature type="modified residue" description="4-hydroxyproline" evidence="10">
    <location>
        <position position="510"/>
    </location>
</feature>
<evidence type="ECO:0000259" key="12">
    <source>
        <dbReference type="PROSITE" id="PS50112"/>
    </source>
</evidence>
<feature type="region of interest" description="Disordered" evidence="11">
    <location>
        <begin position="431"/>
        <end position="457"/>
    </location>
</feature>
<feature type="modified residue" description="(3S)-3-hydroxyasparagine" evidence="10">
    <location>
        <position position="792"/>
    </location>
</feature>
<dbReference type="GO" id="GO:0071456">
    <property type="term" value="P:cellular response to hypoxia"/>
    <property type="evidence" value="ECO:0007669"/>
    <property type="project" value="TreeGrafter"/>
</dbReference>
<dbReference type="PROSITE" id="PS50888">
    <property type="entry name" value="BHLH"/>
    <property type="match status" value="1"/>
</dbReference>
<keyword evidence="15" id="KW-1185">Reference proteome</keyword>
<feature type="compositionally biased region" description="Polar residues" evidence="11">
    <location>
        <begin position="434"/>
        <end position="443"/>
    </location>
</feature>
<reference evidence="14" key="3">
    <citation type="submission" date="2020-05" db="EMBL/GenBank/DDBJ databases">
        <title>Electrophorus electricus (electric eel) genome, fEleEle1, primary haplotype.</title>
        <authorList>
            <person name="Myers G."/>
            <person name="Meyer A."/>
            <person name="Fedrigo O."/>
            <person name="Formenti G."/>
            <person name="Rhie A."/>
            <person name="Tracey A."/>
            <person name="Sims Y."/>
            <person name="Jarvis E.D."/>
        </authorList>
    </citation>
    <scope>NUCLEOTIDE SEQUENCE [LARGE SCALE GENOMIC DNA]</scope>
</reference>
<feature type="domain" description="BHLH" evidence="13">
    <location>
        <begin position="14"/>
        <end position="67"/>
    </location>
</feature>
<dbReference type="SMART" id="SM00353">
    <property type="entry name" value="HLH"/>
    <property type="match status" value="1"/>
</dbReference>
<dbReference type="PROSITE" id="PS50112">
    <property type="entry name" value="PAS"/>
    <property type="match status" value="2"/>
</dbReference>
<keyword evidence="2" id="KW-0677">Repeat</keyword>